<evidence type="ECO:0000256" key="5">
    <source>
        <dbReference type="ARBA" id="ARBA00022685"/>
    </source>
</evidence>
<dbReference type="Proteomes" id="UP000648187">
    <property type="component" value="Unassembled WGS sequence"/>
</dbReference>
<feature type="compositionally biased region" description="Low complexity" evidence="12">
    <location>
        <begin position="300"/>
        <end position="316"/>
    </location>
</feature>
<comment type="subcellular location">
    <subcellularLocation>
        <location evidence="2">Cell membrane</location>
        <topology evidence="2">Single-pass type I membrane protein</topology>
    </subcellularLocation>
    <subcellularLocation>
        <location evidence="1">Endoplasmic reticulum membrane</location>
        <topology evidence="1">Single-pass type I membrane protein</topology>
    </subcellularLocation>
    <subcellularLocation>
        <location evidence="3">Vesicle</location>
    </subcellularLocation>
</comment>
<feature type="region of interest" description="Disordered" evidence="12">
    <location>
        <begin position="296"/>
        <end position="316"/>
    </location>
</feature>
<evidence type="ECO:0000256" key="10">
    <source>
        <dbReference type="ARBA" id="ARBA00023136"/>
    </source>
</evidence>
<proteinExistence type="predicted"/>
<name>A0A835L571_SPOEX</name>
<dbReference type="GO" id="GO:0005789">
    <property type="term" value="C:endoplasmic reticulum membrane"/>
    <property type="evidence" value="ECO:0007669"/>
    <property type="project" value="UniProtKB-SubCell"/>
</dbReference>
<evidence type="ECO:0000313" key="16">
    <source>
        <dbReference type="EMBL" id="KAF9417105.1"/>
    </source>
</evidence>
<evidence type="ECO:0000256" key="9">
    <source>
        <dbReference type="ARBA" id="ARBA00022989"/>
    </source>
</evidence>
<dbReference type="Pfam" id="PF07850">
    <property type="entry name" value="Renin_r"/>
    <property type="match status" value="1"/>
</dbReference>
<reference evidence="16" key="1">
    <citation type="submission" date="2020-08" db="EMBL/GenBank/DDBJ databases">
        <title>Spodoptera exigua strain:BAW_Kor-Di-RS1 Genome sequencing and assembly.</title>
        <authorList>
            <person name="Kim J."/>
            <person name="Nam H.Y."/>
            <person name="Kwon M."/>
            <person name="Choi J.H."/>
            <person name="Cho S.R."/>
            <person name="Kim G.-H."/>
        </authorList>
    </citation>
    <scope>NUCLEOTIDE SEQUENCE</scope>
    <source>
        <strain evidence="16">BAW_Kor-Di-RS1</strain>
        <tissue evidence="16">Whole-body</tissue>
    </source>
</reference>
<evidence type="ECO:0000256" key="11">
    <source>
        <dbReference type="ARBA" id="ARBA00023170"/>
    </source>
</evidence>
<dbReference type="PANTHER" id="PTHR13351:SF1">
    <property type="entry name" value="RENIN RECEPTOR"/>
    <property type="match status" value="1"/>
</dbReference>
<dbReference type="GO" id="GO:0031982">
    <property type="term" value="C:vesicle"/>
    <property type="evidence" value="ECO:0007669"/>
    <property type="project" value="UniProtKB-SubCell"/>
</dbReference>
<keyword evidence="9 13" id="KW-1133">Transmembrane helix</keyword>
<evidence type="ECO:0000259" key="15">
    <source>
        <dbReference type="Pfam" id="PF25294"/>
    </source>
</evidence>
<keyword evidence="7" id="KW-0732">Signal</keyword>
<protein>
    <submittedName>
        <fullName evidence="16">Uncharacterized protein</fullName>
    </submittedName>
</protein>
<dbReference type="GO" id="GO:0038023">
    <property type="term" value="F:signaling receptor activity"/>
    <property type="evidence" value="ECO:0007669"/>
    <property type="project" value="InterPro"/>
</dbReference>
<evidence type="ECO:0000256" key="13">
    <source>
        <dbReference type="SAM" id="Phobius"/>
    </source>
</evidence>
<sequence>SKAAGEFSVLYTPDSLHFSSTDKTSESHLKEIFSAALGLSVEQNSEWKGLVVVNPFDTPEAVVELYIDGINSLCENISLKTYKLTVDEYEPDTYKAVKERIKQHFTEGGNKIANVKLSDGYEFSTLFGNFLIGKPTKETFAYLRHTVEEDYLFINELEILRAVIKWIKDGGIVPDNQIDFFSFRIRTLHGVSDYHGPNSLQTKEAKKLLGGAIQELSEAFVTAYDGSVLVTVVSTNVAHTRRQPRSVSTQDLNYTDRKWPFDWLDTSSNLKKNRYKFKKSDGTADYEWMSRAILDPNNATEPSTPSNSSDTTNNTNTATDEFEVDYPAIFNIFLWFGIIMTFSLLAIMYSMMDMDPGRDSIIYRMTNTRMKKDN</sequence>
<keyword evidence="10 13" id="KW-0472">Membrane</keyword>
<dbReference type="EMBL" id="JACKWZ010000077">
    <property type="protein sequence ID" value="KAF9417105.1"/>
    <property type="molecule type" value="Genomic_DNA"/>
</dbReference>
<evidence type="ECO:0000313" key="17">
    <source>
        <dbReference type="Proteomes" id="UP000648187"/>
    </source>
</evidence>
<feature type="transmembrane region" description="Helical" evidence="13">
    <location>
        <begin position="328"/>
        <end position="349"/>
    </location>
</feature>
<keyword evidence="5" id="KW-0165">Cleavage on pair of basic residues</keyword>
<feature type="non-terminal residue" evidence="16">
    <location>
        <position position="374"/>
    </location>
</feature>
<dbReference type="GO" id="GO:0030177">
    <property type="term" value="P:positive regulation of Wnt signaling pathway"/>
    <property type="evidence" value="ECO:0007669"/>
    <property type="project" value="TreeGrafter"/>
</dbReference>
<evidence type="ECO:0000256" key="8">
    <source>
        <dbReference type="ARBA" id="ARBA00022824"/>
    </source>
</evidence>
<comment type="caution">
    <text evidence="16">The sequence shown here is derived from an EMBL/GenBank/DDBJ whole genome shotgun (WGS) entry which is preliminary data.</text>
</comment>
<gene>
    <name evidence="16" type="ORF">HW555_005724</name>
</gene>
<evidence type="ECO:0000259" key="14">
    <source>
        <dbReference type="Pfam" id="PF07850"/>
    </source>
</evidence>
<keyword evidence="17" id="KW-1185">Reference proteome</keyword>
<dbReference type="GO" id="GO:0009897">
    <property type="term" value="C:external side of plasma membrane"/>
    <property type="evidence" value="ECO:0007669"/>
    <property type="project" value="TreeGrafter"/>
</dbReference>
<evidence type="ECO:0000256" key="7">
    <source>
        <dbReference type="ARBA" id="ARBA00022729"/>
    </source>
</evidence>
<accession>A0A835L571</accession>
<keyword evidence="8" id="KW-0256">Endoplasmic reticulum</keyword>
<feature type="domain" description="Renin receptor N-terminal" evidence="15">
    <location>
        <begin position="4"/>
        <end position="236"/>
    </location>
</feature>
<organism evidence="16 17">
    <name type="scientific">Spodoptera exigua</name>
    <name type="common">Beet armyworm</name>
    <name type="synonym">Noctua fulgens</name>
    <dbReference type="NCBI Taxonomy" id="7107"/>
    <lineage>
        <taxon>Eukaryota</taxon>
        <taxon>Metazoa</taxon>
        <taxon>Ecdysozoa</taxon>
        <taxon>Arthropoda</taxon>
        <taxon>Hexapoda</taxon>
        <taxon>Insecta</taxon>
        <taxon>Pterygota</taxon>
        <taxon>Neoptera</taxon>
        <taxon>Endopterygota</taxon>
        <taxon>Lepidoptera</taxon>
        <taxon>Glossata</taxon>
        <taxon>Ditrysia</taxon>
        <taxon>Noctuoidea</taxon>
        <taxon>Noctuidae</taxon>
        <taxon>Amphipyrinae</taxon>
        <taxon>Spodoptera</taxon>
    </lineage>
</organism>
<keyword evidence="4" id="KW-1003">Cell membrane</keyword>
<evidence type="ECO:0000256" key="4">
    <source>
        <dbReference type="ARBA" id="ARBA00022475"/>
    </source>
</evidence>
<evidence type="ECO:0000256" key="2">
    <source>
        <dbReference type="ARBA" id="ARBA00004251"/>
    </source>
</evidence>
<evidence type="ECO:0000256" key="1">
    <source>
        <dbReference type="ARBA" id="ARBA00004115"/>
    </source>
</evidence>
<evidence type="ECO:0000256" key="12">
    <source>
        <dbReference type="SAM" id="MobiDB-lite"/>
    </source>
</evidence>
<dbReference type="PANTHER" id="PTHR13351">
    <property type="entry name" value="RENIN RECEPTOR"/>
    <property type="match status" value="1"/>
</dbReference>
<dbReference type="Pfam" id="PF25294">
    <property type="entry name" value="RENR_N"/>
    <property type="match status" value="1"/>
</dbReference>
<feature type="domain" description="Renin receptor-like C-terminal transmembrane spanning segment" evidence="14">
    <location>
        <begin position="301"/>
        <end position="373"/>
    </location>
</feature>
<dbReference type="InterPro" id="IPR057318">
    <property type="entry name" value="RENR_N"/>
</dbReference>
<dbReference type="InterPro" id="IPR012493">
    <property type="entry name" value="Renin_rcpt"/>
</dbReference>
<evidence type="ECO:0000256" key="3">
    <source>
        <dbReference type="ARBA" id="ARBA00004373"/>
    </source>
</evidence>
<dbReference type="GO" id="GO:0098588">
    <property type="term" value="C:bounding membrane of organelle"/>
    <property type="evidence" value="ECO:0007669"/>
    <property type="project" value="UniProtKB-ARBA"/>
</dbReference>
<evidence type="ECO:0000256" key="6">
    <source>
        <dbReference type="ARBA" id="ARBA00022692"/>
    </source>
</evidence>
<dbReference type="AlphaFoldDB" id="A0A835L571"/>
<keyword evidence="11" id="KW-0675">Receptor</keyword>
<keyword evidence="6 13" id="KW-0812">Transmembrane</keyword>
<dbReference type="InterPro" id="IPR056780">
    <property type="entry name" value="Renin_r_C"/>
</dbReference>